<feature type="domain" description="HTH lysR-type" evidence="5">
    <location>
        <begin position="1"/>
        <end position="57"/>
    </location>
</feature>
<organism evidence="6 7">
    <name type="scientific">Ectothiorhodosinus mongolicus</name>
    <dbReference type="NCBI Taxonomy" id="233100"/>
    <lineage>
        <taxon>Bacteria</taxon>
        <taxon>Pseudomonadati</taxon>
        <taxon>Pseudomonadota</taxon>
        <taxon>Gammaproteobacteria</taxon>
        <taxon>Chromatiales</taxon>
        <taxon>Ectothiorhodospiraceae</taxon>
        <taxon>Ectothiorhodosinus</taxon>
    </lineage>
</organism>
<dbReference type="GO" id="GO:0019344">
    <property type="term" value="P:cysteine biosynthetic process"/>
    <property type="evidence" value="ECO:0007669"/>
    <property type="project" value="TreeGrafter"/>
</dbReference>
<dbReference type="Proteomes" id="UP000223759">
    <property type="component" value="Unassembled WGS sequence"/>
</dbReference>
<dbReference type="Pfam" id="PF00126">
    <property type="entry name" value="HTH_1"/>
    <property type="match status" value="1"/>
</dbReference>
<evidence type="ECO:0000313" key="6">
    <source>
        <dbReference type="EMBL" id="SIT70424.1"/>
    </source>
</evidence>
<dbReference type="Gene3D" id="3.40.190.10">
    <property type="entry name" value="Periplasmic binding protein-like II"/>
    <property type="match status" value="2"/>
</dbReference>
<dbReference type="GO" id="GO:0003700">
    <property type="term" value="F:DNA-binding transcription factor activity"/>
    <property type="evidence" value="ECO:0007669"/>
    <property type="project" value="InterPro"/>
</dbReference>
<keyword evidence="7" id="KW-1185">Reference proteome</keyword>
<accession>A0A1R3VZF9</accession>
<dbReference type="RefSeq" id="WP_076755693.1">
    <property type="nucleotide sequence ID" value="NZ_CP023018.1"/>
</dbReference>
<dbReference type="CDD" id="cd08413">
    <property type="entry name" value="PBP2_CysB_like"/>
    <property type="match status" value="1"/>
</dbReference>
<dbReference type="InterPro" id="IPR005119">
    <property type="entry name" value="LysR_subst-bd"/>
</dbReference>
<dbReference type="InterPro" id="IPR037423">
    <property type="entry name" value="CysB_PBP2"/>
</dbReference>
<dbReference type="PROSITE" id="PS50931">
    <property type="entry name" value="HTH_LYSR"/>
    <property type="match status" value="1"/>
</dbReference>
<reference evidence="6 7" key="1">
    <citation type="submission" date="2017-01" db="EMBL/GenBank/DDBJ databases">
        <authorList>
            <person name="Mah S.A."/>
            <person name="Swanson W.J."/>
            <person name="Moy G.W."/>
            <person name="Vacquier V.D."/>
        </authorList>
    </citation>
    <scope>NUCLEOTIDE SEQUENCE [LARGE SCALE GENOMIC DNA]</scope>
    <source>
        <strain evidence="6 7">M9</strain>
    </source>
</reference>
<evidence type="ECO:0000313" key="7">
    <source>
        <dbReference type="Proteomes" id="UP000223759"/>
    </source>
</evidence>
<keyword evidence="3" id="KW-0238">DNA-binding</keyword>
<dbReference type="SUPFAM" id="SSF46785">
    <property type="entry name" value="Winged helix' DNA-binding domain"/>
    <property type="match status" value="1"/>
</dbReference>
<dbReference type="PRINTS" id="PR00039">
    <property type="entry name" value="HTHLYSR"/>
</dbReference>
<gene>
    <name evidence="6" type="ORF">SAMN05216526_1310</name>
</gene>
<comment type="similarity">
    <text evidence="1">Belongs to the LysR transcriptional regulatory family.</text>
</comment>
<dbReference type="PANTHER" id="PTHR30126">
    <property type="entry name" value="HTH-TYPE TRANSCRIPTIONAL REGULATOR"/>
    <property type="match status" value="1"/>
</dbReference>
<sequence>MKLQQLRYLRAIARHNLNISEAAQHLHTSQPGISKQVRLLEEELGVPLFHRSGKHLTDMTDVGKKILHYGEKILQDVDNIRAAADEACDDQNGELRIATTHSQARYVLPPIIDHFKTRFPGVRVQIHQGSPPQVGGMLAHGEADFVIGTDPIAHSGQMVLLPAYRWYHCVVVPRDHVLAKEGAITLERLAEFPIVTYLDGFTGRTKLDADFKRAGLTPEIVLTAADADVIKTYVRHGMGVGIIAHVALEPGYDDDLVALNTHPAFSPNITRIGFRRGAWLRGYMFEFIAMLAPHLGAEQVARAARDPDAPAVQKLLTQIKLPTRGPSRSSVRA</sequence>
<dbReference type="Pfam" id="PF03466">
    <property type="entry name" value="LysR_substrate"/>
    <property type="match status" value="1"/>
</dbReference>
<dbReference type="OrthoDB" id="5297026at2"/>
<dbReference type="GO" id="GO:0000976">
    <property type="term" value="F:transcription cis-regulatory region binding"/>
    <property type="evidence" value="ECO:0007669"/>
    <property type="project" value="TreeGrafter"/>
</dbReference>
<dbReference type="SUPFAM" id="SSF53850">
    <property type="entry name" value="Periplasmic binding protein-like II"/>
    <property type="match status" value="1"/>
</dbReference>
<dbReference type="Gene3D" id="1.10.10.10">
    <property type="entry name" value="Winged helix-like DNA-binding domain superfamily/Winged helix DNA-binding domain"/>
    <property type="match status" value="1"/>
</dbReference>
<evidence type="ECO:0000256" key="1">
    <source>
        <dbReference type="ARBA" id="ARBA00009437"/>
    </source>
</evidence>
<dbReference type="AlphaFoldDB" id="A0A1R3VZF9"/>
<dbReference type="EMBL" id="FTPK01000002">
    <property type="protein sequence ID" value="SIT70424.1"/>
    <property type="molecule type" value="Genomic_DNA"/>
</dbReference>
<keyword evidence="4" id="KW-0804">Transcription</keyword>
<dbReference type="InterPro" id="IPR036390">
    <property type="entry name" value="WH_DNA-bd_sf"/>
</dbReference>
<name>A0A1R3VZF9_9GAMM</name>
<evidence type="ECO:0000256" key="3">
    <source>
        <dbReference type="ARBA" id="ARBA00023125"/>
    </source>
</evidence>
<keyword evidence="2" id="KW-0805">Transcription regulation</keyword>
<dbReference type="InterPro" id="IPR036388">
    <property type="entry name" value="WH-like_DNA-bd_sf"/>
</dbReference>
<dbReference type="STRING" id="233100.SAMN05216526_1310"/>
<evidence type="ECO:0000259" key="5">
    <source>
        <dbReference type="PROSITE" id="PS50931"/>
    </source>
</evidence>
<dbReference type="InterPro" id="IPR000847">
    <property type="entry name" value="LysR_HTH_N"/>
</dbReference>
<dbReference type="FunFam" id="1.10.10.10:FF:000001">
    <property type="entry name" value="LysR family transcriptional regulator"/>
    <property type="match status" value="1"/>
</dbReference>
<evidence type="ECO:0000256" key="4">
    <source>
        <dbReference type="ARBA" id="ARBA00023163"/>
    </source>
</evidence>
<dbReference type="PANTHER" id="PTHR30126:SF6">
    <property type="entry name" value="HTH-TYPE TRANSCRIPTIONAL REGULATOR CYSB-RELATED"/>
    <property type="match status" value="1"/>
</dbReference>
<protein>
    <submittedName>
        <fullName evidence="6">LysR family transcriptional regulator, cys regulon transcriptional activator</fullName>
    </submittedName>
</protein>
<evidence type="ECO:0000256" key="2">
    <source>
        <dbReference type="ARBA" id="ARBA00023015"/>
    </source>
</evidence>
<proteinExistence type="inferred from homology"/>